<dbReference type="OrthoDB" id="6082147at2759"/>
<dbReference type="EMBL" id="JAIWYP010000005">
    <property type="protein sequence ID" value="KAH3827363.1"/>
    <property type="molecule type" value="Genomic_DNA"/>
</dbReference>
<reference evidence="1" key="1">
    <citation type="journal article" date="2019" name="bioRxiv">
        <title>The Genome of the Zebra Mussel, Dreissena polymorpha: A Resource for Invasive Species Research.</title>
        <authorList>
            <person name="McCartney M.A."/>
            <person name="Auch B."/>
            <person name="Kono T."/>
            <person name="Mallez S."/>
            <person name="Zhang Y."/>
            <person name="Obille A."/>
            <person name="Becker A."/>
            <person name="Abrahante J.E."/>
            <person name="Garbe J."/>
            <person name="Badalamenti J.P."/>
            <person name="Herman A."/>
            <person name="Mangelson H."/>
            <person name="Liachko I."/>
            <person name="Sullivan S."/>
            <person name="Sone E.D."/>
            <person name="Koren S."/>
            <person name="Silverstein K.A.T."/>
            <person name="Beckman K.B."/>
            <person name="Gohl D.M."/>
        </authorList>
    </citation>
    <scope>NUCLEOTIDE SEQUENCE</scope>
    <source>
        <strain evidence="1">Duluth1</strain>
        <tissue evidence="1">Whole animal</tissue>
    </source>
</reference>
<gene>
    <name evidence="1" type="ORF">DPMN_129299</name>
</gene>
<evidence type="ECO:0000313" key="2">
    <source>
        <dbReference type="Proteomes" id="UP000828390"/>
    </source>
</evidence>
<keyword evidence="2" id="KW-1185">Reference proteome</keyword>
<proteinExistence type="predicted"/>
<organism evidence="1 2">
    <name type="scientific">Dreissena polymorpha</name>
    <name type="common">Zebra mussel</name>
    <name type="synonym">Mytilus polymorpha</name>
    <dbReference type="NCBI Taxonomy" id="45954"/>
    <lineage>
        <taxon>Eukaryota</taxon>
        <taxon>Metazoa</taxon>
        <taxon>Spiralia</taxon>
        <taxon>Lophotrochozoa</taxon>
        <taxon>Mollusca</taxon>
        <taxon>Bivalvia</taxon>
        <taxon>Autobranchia</taxon>
        <taxon>Heteroconchia</taxon>
        <taxon>Euheterodonta</taxon>
        <taxon>Imparidentia</taxon>
        <taxon>Neoheterodontei</taxon>
        <taxon>Myida</taxon>
        <taxon>Dreissenoidea</taxon>
        <taxon>Dreissenidae</taxon>
        <taxon>Dreissena</taxon>
    </lineage>
</organism>
<dbReference type="Proteomes" id="UP000828390">
    <property type="component" value="Unassembled WGS sequence"/>
</dbReference>
<protein>
    <submittedName>
        <fullName evidence="1">Uncharacterized protein</fullName>
    </submittedName>
</protein>
<evidence type="ECO:0000313" key="1">
    <source>
        <dbReference type="EMBL" id="KAH3827363.1"/>
    </source>
</evidence>
<sequence length="311" mass="35465">MSKFVPLKRSKSEQDIYESTNVTSEKSYNGVRLLVQLAEGDLPVLDFLNDFIQEILDTEFKGHGEFYIRTHQCLSKLEQLYRTKSSLCPYYLLSFFRHIVTLLSETLFLSASSDVCRFAIETTVVTSPGIKVKLRDLCHNVHEIQTSTVQLELIIMKHLQSAGNSDFQITQLDSKSIITQTESIWRQIRRCETPMRAVMTAVESKARMDEAFFQRASLGIGAVCAGRFLWSLWQGGDQQSVMNAGLWSLGTSISGAVLQIPRARATKILEQLRQQKKKKREMQELVRHWLIESDEFCAKLVLISSSKTKES</sequence>
<reference evidence="1" key="2">
    <citation type="submission" date="2020-11" db="EMBL/GenBank/DDBJ databases">
        <authorList>
            <person name="McCartney M.A."/>
            <person name="Auch B."/>
            <person name="Kono T."/>
            <person name="Mallez S."/>
            <person name="Becker A."/>
            <person name="Gohl D.M."/>
            <person name="Silverstein K.A.T."/>
            <person name="Koren S."/>
            <person name="Bechman K.B."/>
            <person name="Herman A."/>
            <person name="Abrahante J.E."/>
            <person name="Garbe J."/>
        </authorList>
    </citation>
    <scope>NUCLEOTIDE SEQUENCE</scope>
    <source>
        <strain evidence="1">Duluth1</strain>
        <tissue evidence="1">Whole animal</tissue>
    </source>
</reference>
<accession>A0A9D4H2D7</accession>
<dbReference type="AlphaFoldDB" id="A0A9D4H2D7"/>
<name>A0A9D4H2D7_DREPO</name>
<comment type="caution">
    <text evidence="1">The sequence shown here is derived from an EMBL/GenBank/DDBJ whole genome shotgun (WGS) entry which is preliminary data.</text>
</comment>